<reference evidence="18 19" key="1">
    <citation type="journal article" date="2023" name="Int. J. Mol. Sci.">
        <title>De Novo Assembly and Annotation of 11 Diverse Shrub Willow (Salix) Genomes Reveals Novel Gene Organization in Sex-Linked Regions.</title>
        <authorList>
            <person name="Hyden B."/>
            <person name="Feng K."/>
            <person name="Yates T.B."/>
            <person name="Jawdy S."/>
            <person name="Cereghino C."/>
            <person name="Smart L.B."/>
            <person name="Muchero W."/>
        </authorList>
    </citation>
    <scope>NUCLEOTIDE SEQUENCE [LARGE SCALE GENOMIC DNA]</scope>
    <source>
        <tissue evidence="18">Shoot tip</tissue>
    </source>
</reference>
<evidence type="ECO:0000256" key="4">
    <source>
        <dbReference type="ARBA" id="ARBA00022523"/>
    </source>
</evidence>
<evidence type="ECO:0000256" key="5">
    <source>
        <dbReference type="ARBA" id="ARBA00022525"/>
    </source>
</evidence>
<keyword evidence="19" id="KW-1185">Reference proteome</keyword>
<dbReference type="InterPro" id="IPR010259">
    <property type="entry name" value="S8pro/Inhibitor_I9"/>
</dbReference>
<dbReference type="InterPro" id="IPR023827">
    <property type="entry name" value="Peptidase_S8_Asp-AS"/>
</dbReference>
<organism evidence="18 19">
    <name type="scientific">Salix udensis</name>
    <dbReference type="NCBI Taxonomy" id="889485"/>
    <lineage>
        <taxon>Eukaryota</taxon>
        <taxon>Viridiplantae</taxon>
        <taxon>Streptophyta</taxon>
        <taxon>Embryophyta</taxon>
        <taxon>Tracheophyta</taxon>
        <taxon>Spermatophyta</taxon>
        <taxon>Magnoliopsida</taxon>
        <taxon>eudicotyledons</taxon>
        <taxon>Gunneridae</taxon>
        <taxon>Pentapetalae</taxon>
        <taxon>rosids</taxon>
        <taxon>fabids</taxon>
        <taxon>Malpighiales</taxon>
        <taxon>Salicaceae</taxon>
        <taxon>Saliceae</taxon>
        <taxon>Salix</taxon>
    </lineage>
</organism>
<feature type="domain" description="Inhibitor I9" evidence="16">
    <location>
        <begin position="32"/>
        <end position="110"/>
    </location>
</feature>
<feature type="domain" description="Subtilisin-like protease fibronectin type-III" evidence="17">
    <location>
        <begin position="598"/>
        <end position="699"/>
    </location>
</feature>
<dbReference type="Pfam" id="PF02225">
    <property type="entry name" value="PA"/>
    <property type="match status" value="1"/>
</dbReference>
<comment type="function">
    <text evidence="1">Required for arbuscular mycorrhiza (AM) development during AM symbiosis with AM fungi (e.g. Glomeromycota intraradices).</text>
</comment>
<comment type="subcellular location">
    <subcellularLocation>
        <location evidence="2">Secreted</location>
        <location evidence="2">Extracellular space</location>
        <location evidence="2">Apoplast</location>
    </subcellularLocation>
</comment>
<dbReference type="FunFam" id="2.60.40.2310:FF:000001">
    <property type="entry name" value="Subtilisin-like protease SBT1.5"/>
    <property type="match status" value="1"/>
</dbReference>
<keyword evidence="5" id="KW-0964">Secreted</keyword>
<dbReference type="GO" id="GO:0004252">
    <property type="term" value="F:serine-type endopeptidase activity"/>
    <property type="evidence" value="ECO:0007669"/>
    <property type="project" value="InterPro"/>
</dbReference>
<dbReference type="Pfam" id="PF05922">
    <property type="entry name" value="Inhibitor_I9"/>
    <property type="match status" value="1"/>
</dbReference>
<keyword evidence="9" id="KW-0720">Serine protease</keyword>
<sequence>MAISPLSFLHCLLFFLLTLSTQSSSSSDHPQTFIIHVTKSHKPSLFSSHHDWYTSIIRSLPPSPHPAKLLYNYNHAIHGFSAHLTATQVEKLRRVPGILSVIPDQIRQLHTTHTPAFLGLSESSGLWQNSGYGDGVIIGVLDTGIWPEHCSLSDSGLSDVPSTWKGICETGPDFPASSCNKKLIGARAFNKGYISHRGRLIDESKESASPRDTEGHGTHTSTTAAGSSVHNASLFEYASGEARGCYDSDILAAMDQAIYDGVHVISLSVGATGHAPQYDHDSIAIGAFSASQHGIVVSCSAGNSGPDPYTAVNIAPWILTVGASTIDREFPADVVLGNGWVFNGVSLYCYVGSISPSKVQGKIVVCDRGGNARVEKGAAVKLAGGLGMILANTAESGEELIADSHLLPATEVGEIAANKIREYVKSSQYPTATINFRGTIIGTSPAAPKVAAFSSRGPNYLTPEILKPDVIAPGVNILAGWTGFVGPTDLEIDPRRAYPDWSPAAIKSALVTTAHDLDNSGKNIKDLASGEESTPFIHGAGHVDPNSALNPGLVYDMDTSDYIAFLCAIGYDSKRIAVFVREPPRSDICSGKEGSPGNLNYPSFSVVFQSYSDVVTYRRTVKNVGNSLDAVYEVKVNAPANVEINVSPSRLVFSAENKTMSYEITFSSASLGWSSIHSAAFGSIEWSNGIHGVRSPIAVKWRQGSSMESI</sequence>
<evidence type="ECO:0000256" key="11">
    <source>
        <dbReference type="PROSITE-ProRule" id="PRU01240"/>
    </source>
</evidence>
<dbReference type="PROSITE" id="PS51892">
    <property type="entry name" value="SUBTILASE"/>
    <property type="match status" value="1"/>
</dbReference>
<evidence type="ECO:0000256" key="2">
    <source>
        <dbReference type="ARBA" id="ARBA00004271"/>
    </source>
</evidence>
<dbReference type="SUPFAM" id="SSF52743">
    <property type="entry name" value="Subtilisin-like"/>
    <property type="match status" value="1"/>
</dbReference>
<dbReference type="GO" id="GO:0009610">
    <property type="term" value="P:response to symbiotic fungus"/>
    <property type="evidence" value="ECO:0007669"/>
    <property type="project" value="UniProtKB-ARBA"/>
</dbReference>
<dbReference type="InterPro" id="IPR003137">
    <property type="entry name" value="PA_domain"/>
</dbReference>
<dbReference type="EMBL" id="JAPFFJ010000012">
    <property type="protein sequence ID" value="KAJ6415818.1"/>
    <property type="molecule type" value="Genomic_DNA"/>
</dbReference>
<evidence type="ECO:0000256" key="7">
    <source>
        <dbReference type="ARBA" id="ARBA00022729"/>
    </source>
</evidence>
<dbReference type="CDD" id="cd04852">
    <property type="entry name" value="Peptidases_S8_3"/>
    <property type="match status" value="1"/>
</dbReference>
<evidence type="ECO:0000259" key="15">
    <source>
        <dbReference type="Pfam" id="PF02225"/>
    </source>
</evidence>
<proteinExistence type="inferred from homology"/>
<dbReference type="InterPro" id="IPR037045">
    <property type="entry name" value="S8pro/Inhibitor_I9_sf"/>
</dbReference>
<evidence type="ECO:0000256" key="13">
    <source>
        <dbReference type="SAM" id="SignalP"/>
    </source>
</evidence>
<keyword evidence="10" id="KW-0325">Glycoprotein</keyword>
<gene>
    <name evidence="18" type="ORF">OIU84_004584</name>
</gene>
<keyword evidence="7 13" id="KW-0732">Signal</keyword>
<comment type="similarity">
    <text evidence="3 11">Belongs to the peptidase S8 family.</text>
</comment>
<dbReference type="GO" id="GO:0048046">
    <property type="term" value="C:apoplast"/>
    <property type="evidence" value="ECO:0007669"/>
    <property type="project" value="UniProtKB-SubCell"/>
</dbReference>
<dbReference type="GO" id="GO:0006508">
    <property type="term" value="P:proteolysis"/>
    <property type="evidence" value="ECO:0007669"/>
    <property type="project" value="UniProtKB-KW"/>
</dbReference>
<keyword evidence="4" id="KW-0052">Apoplast</keyword>
<evidence type="ECO:0000313" key="18">
    <source>
        <dbReference type="EMBL" id="KAJ6415818.1"/>
    </source>
</evidence>
<dbReference type="InterPro" id="IPR045051">
    <property type="entry name" value="SBT"/>
</dbReference>
<dbReference type="PRINTS" id="PR00723">
    <property type="entry name" value="SUBTILISIN"/>
</dbReference>
<comment type="caution">
    <text evidence="18">The sequence shown here is derived from an EMBL/GenBank/DDBJ whole genome shotgun (WGS) entry which is preliminary data.</text>
</comment>
<dbReference type="Proteomes" id="UP001162972">
    <property type="component" value="Chromosome 3"/>
</dbReference>
<dbReference type="FunFam" id="3.50.30.30:FF:000005">
    <property type="entry name" value="subtilisin-like protease SBT1.5"/>
    <property type="match status" value="1"/>
</dbReference>
<accession>A0AAD6K3G7</accession>
<feature type="domain" description="Peptidase S8/S53" evidence="14">
    <location>
        <begin position="133"/>
        <end position="478"/>
    </location>
</feature>
<evidence type="ECO:0000256" key="6">
    <source>
        <dbReference type="ARBA" id="ARBA00022670"/>
    </source>
</evidence>
<dbReference type="FunFam" id="3.30.70.80:FF:000003">
    <property type="entry name" value="Subtilisin-like protease SBT1.9"/>
    <property type="match status" value="1"/>
</dbReference>
<evidence type="ECO:0000256" key="3">
    <source>
        <dbReference type="ARBA" id="ARBA00011073"/>
    </source>
</evidence>
<dbReference type="InterPro" id="IPR041469">
    <property type="entry name" value="Subtilisin-like_FN3"/>
</dbReference>
<evidence type="ECO:0000256" key="1">
    <source>
        <dbReference type="ARBA" id="ARBA00002076"/>
    </source>
</evidence>
<dbReference type="InterPro" id="IPR000209">
    <property type="entry name" value="Peptidase_S8/S53_dom"/>
</dbReference>
<name>A0AAD6K3G7_9ROSI</name>
<comment type="caution">
    <text evidence="11">Lacks conserved residue(s) required for the propagation of feature annotation.</text>
</comment>
<keyword evidence="8" id="KW-0378">Hydrolase</keyword>
<evidence type="ECO:0000256" key="10">
    <source>
        <dbReference type="ARBA" id="ARBA00023180"/>
    </source>
</evidence>
<protein>
    <submittedName>
        <fullName evidence="18">Uncharacterized protein</fullName>
    </submittedName>
</protein>
<evidence type="ECO:0000256" key="12">
    <source>
        <dbReference type="SAM" id="MobiDB-lite"/>
    </source>
</evidence>
<dbReference type="Pfam" id="PF17766">
    <property type="entry name" value="fn3_6"/>
    <property type="match status" value="1"/>
</dbReference>
<evidence type="ECO:0000259" key="17">
    <source>
        <dbReference type="Pfam" id="PF17766"/>
    </source>
</evidence>
<evidence type="ECO:0000313" key="19">
    <source>
        <dbReference type="Proteomes" id="UP001162972"/>
    </source>
</evidence>
<evidence type="ECO:0000256" key="8">
    <source>
        <dbReference type="ARBA" id="ARBA00022801"/>
    </source>
</evidence>
<dbReference type="Gene3D" id="3.50.30.30">
    <property type="match status" value="2"/>
</dbReference>
<dbReference type="AlphaFoldDB" id="A0AAD6K3G7"/>
<feature type="chain" id="PRO_5042289946" evidence="13">
    <location>
        <begin position="28"/>
        <end position="710"/>
    </location>
</feature>
<dbReference type="CDD" id="cd02120">
    <property type="entry name" value="PA_subtilisin_like"/>
    <property type="match status" value="1"/>
</dbReference>
<evidence type="ECO:0000256" key="9">
    <source>
        <dbReference type="ARBA" id="ARBA00022825"/>
    </source>
</evidence>
<evidence type="ECO:0000259" key="14">
    <source>
        <dbReference type="Pfam" id="PF00082"/>
    </source>
</evidence>
<dbReference type="InterPro" id="IPR034197">
    <property type="entry name" value="Peptidases_S8_3"/>
</dbReference>
<keyword evidence="6" id="KW-0645">Protease</keyword>
<feature type="compositionally biased region" description="Basic and acidic residues" evidence="12">
    <location>
        <begin position="200"/>
        <end position="217"/>
    </location>
</feature>
<feature type="domain" description="PA" evidence="15">
    <location>
        <begin position="346"/>
        <end position="419"/>
    </location>
</feature>
<dbReference type="Gene3D" id="2.60.40.2310">
    <property type="match status" value="1"/>
</dbReference>
<dbReference type="Gene3D" id="3.30.70.80">
    <property type="entry name" value="Peptidase S8 propeptide/proteinase inhibitor I9"/>
    <property type="match status" value="1"/>
</dbReference>
<dbReference type="PROSITE" id="PS00136">
    <property type="entry name" value="SUBTILASE_ASP"/>
    <property type="match status" value="1"/>
</dbReference>
<feature type="region of interest" description="Disordered" evidence="12">
    <location>
        <begin position="200"/>
        <end position="225"/>
    </location>
</feature>
<feature type="signal peptide" evidence="13">
    <location>
        <begin position="1"/>
        <end position="27"/>
    </location>
</feature>
<dbReference type="InterPro" id="IPR036852">
    <property type="entry name" value="Peptidase_S8/S53_dom_sf"/>
</dbReference>
<dbReference type="PANTHER" id="PTHR10795">
    <property type="entry name" value="PROPROTEIN CONVERTASE SUBTILISIN/KEXIN"/>
    <property type="match status" value="1"/>
</dbReference>
<dbReference type="InterPro" id="IPR015500">
    <property type="entry name" value="Peptidase_S8_subtilisin-rel"/>
</dbReference>
<evidence type="ECO:0000259" key="16">
    <source>
        <dbReference type="Pfam" id="PF05922"/>
    </source>
</evidence>
<dbReference type="Gene3D" id="3.40.50.200">
    <property type="entry name" value="Peptidase S8/S53 domain"/>
    <property type="match status" value="3"/>
</dbReference>
<dbReference type="Pfam" id="PF00082">
    <property type="entry name" value="Peptidase_S8"/>
    <property type="match status" value="1"/>
</dbReference>